<accession>A0A7W2IJW5</accession>
<reference evidence="1 2" key="1">
    <citation type="submission" date="2020-07" db="EMBL/GenBank/DDBJ databases">
        <title>Novel species isolated from subtropical streams in China.</title>
        <authorList>
            <person name="Lu H."/>
        </authorList>
    </citation>
    <scope>NUCLEOTIDE SEQUENCE [LARGE SCALE GENOMIC DNA]</scope>
    <source>
        <strain evidence="1 2">LX47W</strain>
    </source>
</reference>
<dbReference type="EMBL" id="JACEZU010000002">
    <property type="protein sequence ID" value="MBA5686701.1"/>
    <property type="molecule type" value="Genomic_DNA"/>
</dbReference>
<evidence type="ECO:0000313" key="1">
    <source>
        <dbReference type="EMBL" id="MBA5686701.1"/>
    </source>
</evidence>
<evidence type="ECO:0000313" key="2">
    <source>
        <dbReference type="Proteomes" id="UP000573499"/>
    </source>
</evidence>
<protein>
    <submittedName>
        <fullName evidence="1">Uncharacterized protein</fullName>
    </submittedName>
</protein>
<gene>
    <name evidence="1" type="ORF">H3H39_06490</name>
</gene>
<dbReference type="Proteomes" id="UP000573499">
    <property type="component" value="Unassembled WGS sequence"/>
</dbReference>
<proteinExistence type="predicted"/>
<keyword evidence="2" id="KW-1185">Reference proteome</keyword>
<dbReference type="AlphaFoldDB" id="A0A7W2IJW5"/>
<dbReference type="RefSeq" id="WP_182152517.1">
    <property type="nucleotide sequence ID" value="NZ_JACEZU010000002.1"/>
</dbReference>
<sequence length="132" mass="15243">MKGKLTAREIAALRAAILPQRIDWILNDPHFGAKSLSELKKEIFGARILLVCSDLANGTKHFRLDNPKTDITLSSRTGFHVDPALGIFQEHFYIIAPCTNDAFHRKEVRDFLLECRDTWRRIIRQALFVVRR</sequence>
<organism evidence="1 2">
    <name type="scientific">Rugamonas apoptosis</name>
    <dbReference type="NCBI Taxonomy" id="2758570"/>
    <lineage>
        <taxon>Bacteria</taxon>
        <taxon>Pseudomonadati</taxon>
        <taxon>Pseudomonadota</taxon>
        <taxon>Betaproteobacteria</taxon>
        <taxon>Burkholderiales</taxon>
        <taxon>Oxalobacteraceae</taxon>
        <taxon>Telluria group</taxon>
        <taxon>Rugamonas</taxon>
    </lineage>
</organism>
<name>A0A7W2IJW5_9BURK</name>
<comment type="caution">
    <text evidence="1">The sequence shown here is derived from an EMBL/GenBank/DDBJ whole genome shotgun (WGS) entry which is preliminary data.</text>
</comment>